<evidence type="ECO:0000259" key="4">
    <source>
        <dbReference type="PROSITE" id="PS01124"/>
    </source>
</evidence>
<organism evidence="5 6">
    <name type="scientific">Archangium lansingense</name>
    <dbReference type="NCBI Taxonomy" id="2995310"/>
    <lineage>
        <taxon>Bacteria</taxon>
        <taxon>Pseudomonadati</taxon>
        <taxon>Myxococcota</taxon>
        <taxon>Myxococcia</taxon>
        <taxon>Myxococcales</taxon>
        <taxon>Cystobacterineae</taxon>
        <taxon>Archangiaceae</taxon>
        <taxon>Archangium</taxon>
    </lineage>
</organism>
<dbReference type="SMART" id="SM00342">
    <property type="entry name" value="HTH_ARAC"/>
    <property type="match status" value="1"/>
</dbReference>
<dbReference type="Gene3D" id="1.10.10.60">
    <property type="entry name" value="Homeodomain-like"/>
    <property type="match status" value="1"/>
</dbReference>
<keyword evidence="2" id="KW-0238">DNA-binding</keyword>
<keyword evidence="1" id="KW-0805">Transcription regulation</keyword>
<dbReference type="Pfam" id="PF12833">
    <property type="entry name" value="HTH_18"/>
    <property type="match status" value="1"/>
</dbReference>
<dbReference type="PROSITE" id="PS01124">
    <property type="entry name" value="HTH_ARAC_FAMILY_2"/>
    <property type="match status" value="1"/>
</dbReference>
<dbReference type="PANTHER" id="PTHR46796">
    <property type="entry name" value="HTH-TYPE TRANSCRIPTIONAL ACTIVATOR RHAS-RELATED"/>
    <property type="match status" value="1"/>
</dbReference>
<reference evidence="5 6" key="1">
    <citation type="submission" date="2022-11" db="EMBL/GenBank/DDBJ databases">
        <title>Minimal conservation of predation-associated metabolite biosynthetic gene clusters underscores biosynthetic potential of Myxococcota including descriptions for ten novel species: Archangium lansinium sp. nov., Myxococcus landrumus sp. nov., Nannocystis bai.</title>
        <authorList>
            <person name="Ahearne A."/>
            <person name="Stevens C."/>
            <person name="Phillips K."/>
        </authorList>
    </citation>
    <scope>NUCLEOTIDE SEQUENCE [LARGE SCALE GENOMIC DNA]</scope>
    <source>
        <strain evidence="5 6">MIWBW</strain>
    </source>
</reference>
<dbReference type="InterPro" id="IPR018060">
    <property type="entry name" value="HTH_AraC"/>
</dbReference>
<dbReference type="RefSeq" id="WP_267536118.1">
    <property type="nucleotide sequence ID" value="NZ_JAPNKA010000001.1"/>
</dbReference>
<dbReference type="Proteomes" id="UP001207654">
    <property type="component" value="Unassembled WGS sequence"/>
</dbReference>
<gene>
    <name evidence="5" type="ORF">OV287_22645</name>
</gene>
<evidence type="ECO:0000256" key="3">
    <source>
        <dbReference type="ARBA" id="ARBA00023163"/>
    </source>
</evidence>
<dbReference type="InterPro" id="IPR009057">
    <property type="entry name" value="Homeodomain-like_sf"/>
</dbReference>
<keyword evidence="3" id="KW-0804">Transcription</keyword>
<comment type="caution">
    <text evidence="5">The sequence shown here is derived from an EMBL/GenBank/DDBJ whole genome shotgun (WGS) entry which is preliminary data.</text>
</comment>
<dbReference type="EMBL" id="JAPNKA010000001">
    <property type="protein sequence ID" value="MCY1077273.1"/>
    <property type="molecule type" value="Genomic_DNA"/>
</dbReference>
<dbReference type="CDD" id="cd02208">
    <property type="entry name" value="cupin_RmlC-like"/>
    <property type="match status" value="1"/>
</dbReference>
<feature type="domain" description="HTH araC/xylS-type" evidence="4">
    <location>
        <begin position="125"/>
        <end position="224"/>
    </location>
</feature>
<evidence type="ECO:0000256" key="2">
    <source>
        <dbReference type="ARBA" id="ARBA00023125"/>
    </source>
</evidence>
<evidence type="ECO:0000313" key="5">
    <source>
        <dbReference type="EMBL" id="MCY1077273.1"/>
    </source>
</evidence>
<dbReference type="SUPFAM" id="SSF46689">
    <property type="entry name" value="Homeodomain-like"/>
    <property type="match status" value="1"/>
</dbReference>
<name>A0ABT4A6J2_9BACT</name>
<accession>A0ABT4A6J2</accession>
<sequence length="224" mass="23972">MPASHISKQATRQRFAATDRLARHRHDTGYIAVVVSGGYVEAGDAGRFHLRAGHAVVHHCFEAHADQFGAGGAVVLNLPLPGAASIPPAVLLEELDAVVRTAERDPLAAARLVIASRSRPAPAQADWPDLLAAALRDDPLLLLAEWAEASGMAPETLSRGFKRAYGVSPKAYRAQVRALTAWRRIPSSPLPLAQLAAELGFADQAHMTRDVHALCGRTPTALRR</sequence>
<protein>
    <submittedName>
        <fullName evidence="5">Helix-turn-helix domain-containing protein</fullName>
    </submittedName>
</protein>
<dbReference type="InterPro" id="IPR050204">
    <property type="entry name" value="AraC_XylS_family_regulators"/>
</dbReference>
<evidence type="ECO:0000313" key="6">
    <source>
        <dbReference type="Proteomes" id="UP001207654"/>
    </source>
</evidence>
<keyword evidence="6" id="KW-1185">Reference proteome</keyword>
<proteinExistence type="predicted"/>
<evidence type="ECO:0000256" key="1">
    <source>
        <dbReference type="ARBA" id="ARBA00023015"/>
    </source>
</evidence>